<organism evidence="1">
    <name type="scientific">Deinococcus sonorensis KR-87</name>
    <dbReference type="NCBI Taxonomy" id="694439"/>
    <lineage>
        <taxon>Bacteria</taxon>
        <taxon>Thermotogati</taxon>
        <taxon>Deinococcota</taxon>
        <taxon>Deinococci</taxon>
        <taxon>Deinococcales</taxon>
        <taxon>Deinococcaceae</taxon>
        <taxon>Deinococcus</taxon>
    </lineage>
</organism>
<dbReference type="AlphaFoldDB" id="A0AAU7U6E6"/>
<accession>A0AAU7U6E6</accession>
<proteinExistence type="predicted"/>
<dbReference type="EMBL" id="CP158298">
    <property type="protein sequence ID" value="XBV84070.1"/>
    <property type="molecule type" value="Genomic_DNA"/>
</dbReference>
<protein>
    <submittedName>
        <fullName evidence="1">Uncharacterized protein</fullName>
    </submittedName>
</protein>
<reference evidence="1" key="1">
    <citation type="submission" date="2024-06" db="EMBL/GenBank/DDBJ databases">
        <title>Draft Genome Sequence of Deinococcus sonorensis Type Strain KR-87, a Biofilm Producing Representative of the Genus Deinococcus.</title>
        <authorList>
            <person name="Boren L.S."/>
            <person name="Grosso R.A."/>
            <person name="Hugenberg-Cox A.N."/>
            <person name="Hill J.T.E."/>
            <person name="Albert C.M."/>
            <person name="Tuohy J.M."/>
        </authorList>
    </citation>
    <scope>NUCLEOTIDE SEQUENCE</scope>
    <source>
        <strain evidence="1">KR-87</strain>
        <plasmid evidence="1">pDson03</plasmid>
    </source>
</reference>
<gene>
    <name evidence="1" type="ORF">ABOD76_05115</name>
</gene>
<name>A0AAU7U6E6_9DEIO</name>
<dbReference type="RefSeq" id="WP_350242068.1">
    <property type="nucleotide sequence ID" value="NZ_CP158298.1"/>
</dbReference>
<geneLocation type="plasmid" evidence="1">
    <name>pDson03</name>
</geneLocation>
<sequence>MDTEVQSRDVQEGKPFIAVRQTQEAVRMGRPKGVVGFPRSLRGASSALPTPLRRSGDRFNQAIGVDGHPLEINVLMVRIAGRVAAHPGRHMLLDGVHRVGGPPGQHALHHVTNSKNPVGLVFD</sequence>
<dbReference type="KEGG" id="dsc:ABOD76_05115"/>
<keyword evidence="1" id="KW-0614">Plasmid</keyword>
<evidence type="ECO:0000313" key="1">
    <source>
        <dbReference type="EMBL" id="XBV84070.1"/>
    </source>
</evidence>